<dbReference type="RefSeq" id="WP_202250807.1">
    <property type="nucleotide sequence ID" value="NZ_JAESJG010000088.1"/>
</dbReference>
<name>A0ABS1S1V6_RHOSU</name>
<sequence length="64" mass="7404">MEDFAIHYCAVRFRRNAAFFSLMGLKHAMRGEIGAAVFLKLPRTLRGYCDTRRAAPETFFLTFL</sequence>
<gene>
    <name evidence="1" type="ORF">JMM60_21635</name>
</gene>
<organism evidence="1 2">
    <name type="scientific">Rhodovulum sulfidophilum</name>
    <name type="common">Rhodobacter sulfidophilus</name>
    <dbReference type="NCBI Taxonomy" id="35806"/>
    <lineage>
        <taxon>Bacteria</taxon>
        <taxon>Pseudomonadati</taxon>
        <taxon>Pseudomonadota</taxon>
        <taxon>Alphaproteobacteria</taxon>
        <taxon>Rhodobacterales</taxon>
        <taxon>Paracoccaceae</taxon>
        <taxon>Rhodovulum</taxon>
    </lineage>
</organism>
<comment type="caution">
    <text evidence="1">The sequence shown here is derived from an EMBL/GenBank/DDBJ whole genome shotgun (WGS) entry which is preliminary data.</text>
</comment>
<keyword evidence="2" id="KW-1185">Reference proteome</keyword>
<proteinExistence type="predicted"/>
<dbReference type="Proteomes" id="UP000604473">
    <property type="component" value="Unassembled WGS sequence"/>
</dbReference>
<evidence type="ECO:0000313" key="1">
    <source>
        <dbReference type="EMBL" id="MBL3611315.1"/>
    </source>
</evidence>
<accession>A0ABS1S1V6</accession>
<dbReference type="EMBL" id="JAESJJ010000073">
    <property type="protein sequence ID" value="MBL3611315.1"/>
    <property type="molecule type" value="Genomic_DNA"/>
</dbReference>
<reference evidence="1 2" key="1">
    <citation type="submission" date="2021-01" db="EMBL/GenBank/DDBJ databases">
        <title>Draft genomes of Rhodovulum sulfidophilum.</title>
        <authorList>
            <person name="Guzman M.S."/>
        </authorList>
    </citation>
    <scope>NUCLEOTIDE SEQUENCE [LARGE SCALE GENOMIC DNA]</scope>
    <source>
        <strain evidence="1 2">AB35</strain>
    </source>
</reference>
<protein>
    <submittedName>
        <fullName evidence="1">Uncharacterized protein</fullName>
    </submittedName>
</protein>
<evidence type="ECO:0000313" key="2">
    <source>
        <dbReference type="Proteomes" id="UP000604473"/>
    </source>
</evidence>